<dbReference type="RefSeq" id="WP_115246446.1">
    <property type="nucleotide sequence ID" value="NZ_JAIEZZ010000002.1"/>
</dbReference>
<dbReference type="AlphaFoldDB" id="A0A380JX67"/>
<reference evidence="1 2" key="1">
    <citation type="submission" date="2018-06" db="EMBL/GenBank/DDBJ databases">
        <authorList>
            <consortium name="Pathogen Informatics"/>
            <person name="Doyle S."/>
        </authorList>
    </citation>
    <scope>NUCLEOTIDE SEQUENCE [LARGE SCALE GENOMIC DNA]</scope>
    <source>
        <strain evidence="1 2">NCTC4670</strain>
    </source>
</reference>
<name>A0A380JX67_STRDY</name>
<dbReference type="InterPro" id="IPR024410">
    <property type="entry name" value="Phage_TAC_12"/>
</dbReference>
<gene>
    <name evidence="1" type="ORF">NCTC4670_01625</name>
</gene>
<evidence type="ECO:0000313" key="2">
    <source>
        <dbReference type="Proteomes" id="UP000254797"/>
    </source>
</evidence>
<evidence type="ECO:0000313" key="1">
    <source>
        <dbReference type="EMBL" id="SUN50748.1"/>
    </source>
</evidence>
<organism evidence="1 2">
    <name type="scientific">Streptococcus dysgalactiae subsp. dysgalactiae</name>
    <dbReference type="NCBI Taxonomy" id="99822"/>
    <lineage>
        <taxon>Bacteria</taxon>
        <taxon>Bacillati</taxon>
        <taxon>Bacillota</taxon>
        <taxon>Bacilli</taxon>
        <taxon>Lactobacillales</taxon>
        <taxon>Streptococcaceae</taxon>
        <taxon>Streptococcus</taxon>
    </lineage>
</organism>
<protein>
    <submittedName>
        <fullName evidence="1">Phage protein</fullName>
    </submittedName>
</protein>
<sequence length="122" mass="13363">MEVTIGKKTHELIFGFKFLKFINKVRSVTMDGVSTGVGGMTMVEAGAGFKDPEVLEIILKGATNTSTSKPTDDELESFIEELIVTGEYIDFYDEVMAEVKKDVILRQAIAGNQKIEAVAKAK</sequence>
<dbReference type="EMBL" id="UHFG01000004">
    <property type="protein sequence ID" value="SUN50748.1"/>
    <property type="molecule type" value="Genomic_DNA"/>
</dbReference>
<accession>A0A380JX67</accession>
<dbReference type="Proteomes" id="UP000254797">
    <property type="component" value="Unassembled WGS sequence"/>
</dbReference>
<proteinExistence type="predicted"/>
<dbReference type="Pfam" id="PF12363">
    <property type="entry name" value="Phage_TAC_12"/>
    <property type="match status" value="1"/>
</dbReference>